<name>A0A803TIJ2_ANOCA</name>
<dbReference type="InterPro" id="IPR019736">
    <property type="entry name" value="Synapsin_P_site"/>
</dbReference>
<dbReference type="Bgee" id="ENSACAG00000014584">
    <property type="expression patterns" value="Expressed in testis and 10 other cell types or tissues"/>
</dbReference>
<dbReference type="GO" id="GO:0030672">
    <property type="term" value="C:synaptic vesicle membrane"/>
    <property type="evidence" value="ECO:0000318"/>
    <property type="project" value="GO_Central"/>
</dbReference>
<feature type="domain" description="Synapsin ATP-binding" evidence="8">
    <location>
        <begin position="193"/>
        <end position="395"/>
    </location>
</feature>
<dbReference type="PRINTS" id="PR01368">
    <property type="entry name" value="SYNAPSIN"/>
</dbReference>
<gene>
    <name evidence="9" type="primary">SYN3</name>
</gene>
<reference evidence="9" key="2">
    <citation type="submission" date="2025-08" db="UniProtKB">
        <authorList>
            <consortium name="Ensembl"/>
        </authorList>
    </citation>
    <scope>IDENTIFICATION</scope>
</reference>
<feature type="compositionally biased region" description="Polar residues" evidence="6">
    <location>
        <begin position="28"/>
        <end position="37"/>
    </location>
</feature>
<dbReference type="FunFam" id="3.30.1490.20:FF:000008">
    <property type="entry name" value="Synapsin I"/>
    <property type="match status" value="1"/>
</dbReference>
<dbReference type="Proteomes" id="UP000001646">
    <property type="component" value="Chromosome 5"/>
</dbReference>
<dbReference type="InterPro" id="IPR019735">
    <property type="entry name" value="Synapsin_CS"/>
</dbReference>
<dbReference type="InterPro" id="IPR020898">
    <property type="entry name" value="Synapsin_ATP-bd_dom"/>
</dbReference>
<feature type="compositionally biased region" description="Low complexity" evidence="6">
    <location>
        <begin position="435"/>
        <end position="496"/>
    </location>
</feature>
<feature type="compositionally biased region" description="Pro residues" evidence="6">
    <location>
        <begin position="498"/>
        <end position="507"/>
    </location>
</feature>
<dbReference type="InterPro" id="IPR013815">
    <property type="entry name" value="ATP_grasp_subdomain_1"/>
</dbReference>
<feature type="domain" description="Synapsin pre-ATP-grasp" evidence="7">
    <location>
        <begin position="91"/>
        <end position="191"/>
    </location>
</feature>
<dbReference type="Gene3D" id="3.40.50.20">
    <property type="match status" value="1"/>
</dbReference>
<evidence type="ECO:0000313" key="9">
    <source>
        <dbReference type="Ensembl" id="ENSACAP00000035032.1"/>
    </source>
</evidence>
<dbReference type="OrthoDB" id="10249572at2759"/>
<evidence type="ECO:0000259" key="7">
    <source>
        <dbReference type="Pfam" id="PF02078"/>
    </source>
</evidence>
<accession>A0A803TIJ2</accession>
<evidence type="ECO:0000256" key="3">
    <source>
        <dbReference type="ARBA" id="ARBA00022553"/>
    </source>
</evidence>
<dbReference type="PANTHER" id="PTHR10841:SF6">
    <property type="entry name" value="SYNAPSIN III"/>
    <property type="match status" value="1"/>
</dbReference>
<reference evidence="9 10" key="1">
    <citation type="submission" date="2009-12" db="EMBL/GenBank/DDBJ databases">
        <title>The Genome Sequence of Anolis carolinensis (Green Anole Lizard).</title>
        <authorList>
            <consortium name="The Genome Sequencing Platform"/>
            <person name="Di Palma F."/>
            <person name="Alfoldi J."/>
            <person name="Heiman D."/>
            <person name="Young S."/>
            <person name="Grabherr M."/>
            <person name="Johnson J."/>
            <person name="Lander E.S."/>
            <person name="Lindblad-Toh K."/>
        </authorList>
    </citation>
    <scope>NUCLEOTIDE SEQUENCE [LARGE SCALE GENOMIC DNA]</scope>
    <source>
        <strain evidence="9 10">JBL SC #1</strain>
    </source>
</reference>
<dbReference type="Pfam" id="PF02750">
    <property type="entry name" value="Synapsin_C"/>
    <property type="match status" value="1"/>
</dbReference>
<dbReference type="GeneID" id="100554878"/>
<feature type="compositionally biased region" description="Low complexity" evidence="6">
    <location>
        <begin position="45"/>
        <end position="59"/>
    </location>
</feature>
<dbReference type="PANTHER" id="PTHR10841">
    <property type="entry name" value="SYNAPSIN"/>
    <property type="match status" value="1"/>
</dbReference>
<dbReference type="GO" id="GO:0014069">
    <property type="term" value="C:postsynaptic density"/>
    <property type="evidence" value="ECO:0007669"/>
    <property type="project" value="Ensembl"/>
</dbReference>
<dbReference type="Gene3D" id="3.30.1490.20">
    <property type="entry name" value="ATP-grasp fold, A domain"/>
    <property type="match status" value="1"/>
</dbReference>
<dbReference type="CTD" id="8224"/>
<keyword evidence="3" id="KW-0597">Phosphoprotein</keyword>
<feature type="region of interest" description="Disordered" evidence="6">
    <location>
        <begin position="401"/>
        <end position="562"/>
    </location>
</feature>
<evidence type="ECO:0000256" key="1">
    <source>
        <dbReference type="ARBA" id="ARBA00004234"/>
    </source>
</evidence>
<dbReference type="GO" id="GO:0098978">
    <property type="term" value="C:glutamatergic synapse"/>
    <property type="evidence" value="ECO:0007669"/>
    <property type="project" value="Ensembl"/>
</dbReference>
<dbReference type="GO" id="GO:0050808">
    <property type="term" value="P:synapse organization"/>
    <property type="evidence" value="ECO:0000318"/>
    <property type="project" value="GO_Central"/>
</dbReference>
<dbReference type="PROSITE" id="PS00415">
    <property type="entry name" value="SYNAPSIN_1"/>
    <property type="match status" value="1"/>
</dbReference>
<comment type="subcellular location">
    <subcellularLocation>
        <location evidence="1">Cytoplasmic vesicle</location>
        <location evidence="1">Secretory vesicle</location>
        <location evidence="1">Synaptic vesicle</location>
    </subcellularLocation>
</comment>
<dbReference type="InterPro" id="IPR001359">
    <property type="entry name" value="Synapsin"/>
</dbReference>
<dbReference type="InterPro" id="IPR016185">
    <property type="entry name" value="PreATP-grasp_dom_sf"/>
</dbReference>
<dbReference type="InterPro" id="IPR020897">
    <property type="entry name" value="Synapsin_pre-ATP-grasp_dom"/>
</dbReference>
<proteinExistence type="inferred from homology"/>
<evidence type="ECO:0000256" key="4">
    <source>
        <dbReference type="ARBA" id="ARBA00023018"/>
    </source>
</evidence>
<dbReference type="Pfam" id="PF10581">
    <property type="entry name" value="Synapsin_N"/>
    <property type="match status" value="1"/>
</dbReference>
<evidence type="ECO:0000256" key="5">
    <source>
        <dbReference type="ARBA" id="ARBA00023329"/>
    </source>
</evidence>
<feature type="compositionally biased region" description="Polar residues" evidence="6">
    <location>
        <begin position="533"/>
        <end position="552"/>
    </location>
</feature>
<feature type="region of interest" description="Disordered" evidence="6">
    <location>
        <begin position="20"/>
        <end position="59"/>
    </location>
</feature>
<dbReference type="GO" id="GO:0005524">
    <property type="term" value="F:ATP binding"/>
    <property type="evidence" value="ECO:0007669"/>
    <property type="project" value="InterPro"/>
</dbReference>
<keyword evidence="10" id="KW-1185">Reference proteome</keyword>
<reference evidence="9" key="3">
    <citation type="submission" date="2025-09" db="UniProtKB">
        <authorList>
            <consortium name="Ensembl"/>
        </authorList>
    </citation>
    <scope>IDENTIFICATION</scope>
</reference>
<dbReference type="FunFam" id="3.30.470.20:FF:000042">
    <property type="entry name" value="Synapsin III"/>
    <property type="match status" value="1"/>
</dbReference>
<protein>
    <submittedName>
        <fullName evidence="9">Synapsin III</fullName>
    </submittedName>
</protein>
<organism evidence="9 10">
    <name type="scientific">Anolis carolinensis</name>
    <name type="common">Green anole</name>
    <name type="synonym">American chameleon</name>
    <dbReference type="NCBI Taxonomy" id="28377"/>
    <lineage>
        <taxon>Eukaryota</taxon>
        <taxon>Metazoa</taxon>
        <taxon>Chordata</taxon>
        <taxon>Craniata</taxon>
        <taxon>Vertebrata</taxon>
        <taxon>Euteleostomi</taxon>
        <taxon>Lepidosauria</taxon>
        <taxon>Squamata</taxon>
        <taxon>Bifurcata</taxon>
        <taxon>Unidentata</taxon>
        <taxon>Episquamata</taxon>
        <taxon>Toxicofera</taxon>
        <taxon>Iguania</taxon>
        <taxon>Dactyloidae</taxon>
        <taxon>Anolis</taxon>
    </lineage>
</organism>
<dbReference type="Pfam" id="PF02078">
    <property type="entry name" value="Synapsin"/>
    <property type="match status" value="1"/>
</dbReference>
<comment type="similarity">
    <text evidence="2">Belongs to the synapsin family.</text>
</comment>
<keyword evidence="4" id="KW-0770">Synapse</keyword>
<dbReference type="Gene3D" id="3.30.470.20">
    <property type="entry name" value="ATP-grasp fold, B domain"/>
    <property type="match status" value="1"/>
</dbReference>
<dbReference type="GeneTree" id="ENSGT00940000155415"/>
<dbReference type="GO" id="GO:0097091">
    <property type="term" value="P:synaptic vesicle clustering"/>
    <property type="evidence" value="ECO:0000318"/>
    <property type="project" value="GO_Central"/>
</dbReference>
<evidence type="ECO:0000259" key="8">
    <source>
        <dbReference type="Pfam" id="PF02750"/>
    </source>
</evidence>
<dbReference type="AlphaFoldDB" id="A0A803TIJ2"/>
<feature type="compositionally biased region" description="Low complexity" evidence="6">
    <location>
        <begin position="417"/>
        <end position="427"/>
    </location>
</feature>
<dbReference type="SUPFAM" id="SSF56059">
    <property type="entry name" value="Glutathione synthetase ATP-binding domain-like"/>
    <property type="match status" value="1"/>
</dbReference>
<dbReference type="Ensembl" id="ENSACAT00000057841.1">
    <property type="protein sequence ID" value="ENSACAP00000035032.1"/>
    <property type="gene ID" value="ENSACAG00000014584.4"/>
</dbReference>
<dbReference type="FunFam" id="3.40.50.20:FF:000008">
    <property type="entry name" value="Synapsin III"/>
    <property type="match status" value="1"/>
</dbReference>
<dbReference type="InParanoid" id="A0A803TIJ2"/>
<dbReference type="KEGG" id="acs:100554878"/>
<dbReference type="SUPFAM" id="SSF52440">
    <property type="entry name" value="PreATP-grasp domain"/>
    <property type="match status" value="1"/>
</dbReference>
<keyword evidence="5" id="KW-0968">Cytoplasmic vesicle</keyword>
<evidence type="ECO:0000313" key="10">
    <source>
        <dbReference type="Proteomes" id="UP000001646"/>
    </source>
</evidence>
<sequence length="576" mass="63385">MNFLRRRLSDSSFVANLPNGYMMDLQRPDNSTSNPVSPATERRQQPLQQPTPLSSGTSIFSSLSSAMKQTTQAAAGLMEHSTGPAPVVQPKPQILLVIDDPHTDWAKYFQGKKVNGEFEIRVEQAEFSEINLAAYVTTGCMVDMQVTRNGTKVVRSFKPDFVLIRQHAYSMALGEDFRSLVIGLQYGGVPSINSLFSIYNFCSKPWVFSQLIKIFNSLGPEKFPLVEQTFFPSHKQMLTTPAFPVVVKLGHAHAGMGKVKIENQHDFQDIVSVVAMAKTYVTTENFIDSKYDIRIQKIGNNYKAYMRTSISGNWKANTGSAMLEQIAMTERYRLWADTVAEMFGGLDICAVKAVHSKDGKDFIIEVMDSSMPLIGEHVEEDRQLIADLVVSRMTQVFLAVGSSPSPLRPWPQSIKSQPGPQLGQLSQPRPPPQGGPRQPQGSQPVRTGAPPQQRLSPQGQQPQSPQSTSPQQQRSPGSPQQTRSSASNSPSQPSKPGTFPPQQPRPPAQGRAPGPQGSGESNKQQAPPHPHLNKSQSLTNTFSLSDSSQRGNPNEDEAKAETIRNLRKSFASLFSD</sequence>
<evidence type="ECO:0000256" key="2">
    <source>
        <dbReference type="ARBA" id="ARBA00008243"/>
    </source>
</evidence>
<dbReference type="GO" id="GO:0007269">
    <property type="term" value="P:neurotransmitter secretion"/>
    <property type="evidence" value="ECO:0007669"/>
    <property type="project" value="InterPro"/>
</dbReference>
<evidence type="ECO:0000256" key="6">
    <source>
        <dbReference type="SAM" id="MobiDB-lite"/>
    </source>
</evidence>
<dbReference type="PROSITE" id="PS00416">
    <property type="entry name" value="SYNAPSIN_2"/>
    <property type="match status" value="1"/>
</dbReference>